<dbReference type="InParanoid" id="A0A194RKY2"/>
<organism evidence="2 3">
    <name type="scientific">Papilio machaon</name>
    <name type="common">Old World swallowtail butterfly</name>
    <dbReference type="NCBI Taxonomy" id="76193"/>
    <lineage>
        <taxon>Eukaryota</taxon>
        <taxon>Metazoa</taxon>
        <taxon>Ecdysozoa</taxon>
        <taxon>Arthropoda</taxon>
        <taxon>Hexapoda</taxon>
        <taxon>Insecta</taxon>
        <taxon>Pterygota</taxon>
        <taxon>Neoptera</taxon>
        <taxon>Endopterygota</taxon>
        <taxon>Lepidoptera</taxon>
        <taxon>Glossata</taxon>
        <taxon>Ditrysia</taxon>
        <taxon>Papilionoidea</taxon>
        <taxon>Papilionidae</taxon>
        <taxon>Papilioninae</taxon>
        <taxon>Papilio</taxon>
    </lineage>
</organism>
<reference evidence="2 3" key="1">
    <citation type="journal article" date="2015" name="Nat. Commun.">
        <title>Outbred genome sequencing and CRISPR/Cas9 gene editing in butterflies.</title>
        <authorList>
            <person name="Li X."/>
            <person name="Fan D."/>
            <person name="Zhang W."/>
            <person name="Liu G."/>
            <person name="Zhang L."/>
            <person name="Zhao L."/>
            <person name="Fang X."/>
            <person name="Chen L."/>
            <person name="Dong Y."/>
            <person name="Chen Y."/>
            <person name="Ding Y."/>
            <person name="Zhao R."/>
            <person name="Feng M."/>
            <person name="Zhu Y."/>
            <person name="Feng Y."/>
            <person name="Jiang X."/>
            <person name="Zhu D."/>
            <person name="Xiang H."/>
            <person name="Feng X."/>
            <person name="Li S."/>
            <person name="Wang J."/>
            <person name="Zhang G."/>
            <person name="Kronforst M.R."/>
            <person name="Wang W."/>
        </authorList>
    </citation>
    <scope>NUCLEOTIDE SEQUENCE [LARGE SCALE GENOMIC DNA]</scope>
    <source>
        <strain evidence="2">Ya'a_city_454_Pm</strain>
        <tissue evidence="2">Whole body</tissue>
    </source>
</reference>
<sequence>MNVKFVVYFECAARICQGQRGTARDSSGQLGRRGTGRARPSRGAYSYTQTINSDDSAFGAETLAKRVLASEPTDNR</sequence>
<dbReference type="EMBL" id="KQ460045">
    <property type="protein sequence ID" value="KPJ18202.1"/>
    <property type="molecule type" value="Genomic_DNA"/>
</dbReference>
<proteinExistence type="predicted"/>
<accession>A0A194RKY2</accession>
<name>A0A194RKY2_PAPMA</name>
<evidence type="ECO:0000256" key="1">
    <source>
        <dbReference type="SAM" id="MobiDB-lite"/>
    </source>
</evidence>
<evidence type="ECO:0000313" key="2">
    <source>
        <dbReference type="EMBL" id="KPJ18202.1"/>
    </source>
</evidence>
<keyword evidence="3" id="KW-1185">Reference proteome</keyword>
<dbReference type="Proteomes" id="UP000053240">
    <property type="component" value="Unassembled WGS sequence"/>
</dbReference>
<gene>
    <name evidence="2" type="ORF">RR48_12050</name>
</gene>
<feature type="region of interest" description="Disordered" evidence="1">
    <location>
        <begin position="20"/>
        <end position="43"/>
    </location>
</feature>
<dbReference type="AlphaFoldDB" id="A0A194RKY2"/>
<evidence type="ECO:0000313" key="3">
    <source>
        <dbReference type="Proteomes" id="UP000053240"/>
    </source>
</evidence>
<protein>
    <submittedName>
        <fullName evidence="2">Uncharacterized protein</fullName>
    </submittedName>
</protein>